<accession>A0AA40KK54</accession>
<dbReference type="Gene3D" id="1.10.472.10">
    <property type="entry name" value="Cyclin-like"/>
    <property type="match status" value="1"/>
</dbReference>
<organism evidence="2 3">
    <name type="scientific">Melipona bicolor</name>
    <dbReference type="NCBI Taxonomy" id="60889"/>
    <lineage>
        <taxon>Eukaryota</taxon>
        <taxon>Metazoa</taxon>
        <taxon>Ecdysozoa</taxon>
        <taxon>Arthropoda</taxon>
        <taxon>Hexapoda</taxon>
        <taxon>Insecta</taxon>
        <taxon>Pterygota</taxon>
        <taxon>Neoptera</taxon>
        <taxon>Endopterygota</taxon>
        <taxon>Hymenoptera</taxon>
        <taxon>Apocrita</taxon>
        <taxon>Aculeata</taxon>
        <taxon>Apoidea</taxon>
        <taxon>Anthophila</taxon>
        <taxon>Apidae</taxon>
        <taxon>Melipona</taxon>
    </lineage>
</organism>
<name>A0AA40KK54_9HYME</name>
<comment type="caution">
    <text evidence="2">The sequence shown here is derived from an EMBL/GenBank/DDBJ whole genome shotgun (WGS) entry which is preliminary data.</text>
</comment>
<dbReference type="EMBL" id="JAHYIQ010000021">
    <property type="protein sequence ID" value="KAK1123313.1"/>
    <property type="molecule type" value="Genomic_DNA"/>
</dbReference>
<proteinExistence type="predicted"/>
<sequence>MDLDISYIEPLLDDWLEGLQLIIKAQEKLINATDEFYMPYIAVPIPIVNAIYKITEYLHLERDIRYIAIHLYDKFMCNYFWEKYKNTDSTQSSWSQICKSISSQSVLYLMSCLQLANKMNSHLNNLKIPQVLGILQRIDKKSVYTHKIIVSSEFKVFKTIGFRMPLCTPLNCIEILLAATGLKDTPRMQELTVDLLDLFYLQRKKIYSHLQCLIQGYIARNIEEKRSLMTLESNVLFLGASVILCGTFFLYIKSETVDVIAIKLSQLIDIKVNNIWDMANILLTMAIQE</sequence>
<dbReference type="PANTHER" id="PTHR21615:SF2">
    <property type="entry name" value="CYCLIN N-TERMINAL DOMAIN-CONTAINING PROTEIN 1"/>
    <property type="match status" value="1"/>
</dbReference>
<reference evidence="2" key="1">
    <citation type="submission" date="2021-10" db="EMBL/GenBank/DDBJ databases">
        <title>Melipona bicolor Genome sequencing and assembly.</title>
        <authorList>
            <person name="Araujo N.S."/>
            <person name="Arias M.C."/>
        </authorList>
    </citation>
    <scope>NUCLEOTIDE SEQUENCE</scope>
    <source>
        <strain evidence="2">USP_2M_L1-L4_2017</strain>
        <tissue evidence="2">Whole body</tissue>
    </source>
</reference>
<protein>
    <recommendedName>
        <fullName evidence="4">Cyclin N-terminal domain-containing protein 1</fullName>
    </recommendedName>
</protein>
<dbReference type="GO" id="GO:0007131">
    <property type="term" value="P:reciprocal meiotic recombination"/>
    <property type="evidence" value="ECO:0007669"/>
    <property type="project" value="TreeGrafter"/>
</dbReference>
<evidence type="ECO:0000313" key="3">
    <source>
        <dbReference type="Proteomes" id="UP001177670"/>
    </source>
</evidence>
<gene>
    <name evidence="2" type="ORF">K0M31_008932</name>
</gene>
<keyword evidence="1" id="KW-0472">Membrane</keyword>
<keyword evidence="1" id="KW-1133">Transmembrane helix</keyword>
<keyword evidence="1" id="KW-0812">Transmembrane</keyword>
<dbReference type="InterPro" id="IPR036915">
    <property type="entry name" value="Cyclin-like_sf"/>
</dbReference>
<dbReference type="AlphaFoldDB" id="A0AA40KK54"/>
<dbReference type="Proteomes" id="UP001177670">
    <property type="component" value="Unassembled WGS sequence"/>
</dbReference>
<dbReference type="SUPFAM" id="SSF47954">
    <property type="entry name" value="Cyclin-like"/>
    <property type="match status" value="1"/>
</dbReference>
<evidence type="ECO:0000313" key="2">
    <source>
        <dbReference type="EMBL" id="KAK1123313.1"/>
    </source>
</evidence>
<dbReference type="PANTHER" id="PTHR21615">
    <property type="entry name" value="CYCLIN N-TERMINAL DOMAIN-CONTAINING PROTEIN 1"/>
    <property type="match status" value="1"/>
</dbReference>
<feature type="transmembrane region" description="Helical" evidence="1">
    <location>
        <begin position="235"/>
        <end position="252"/>
    </location>
</feature>
<evidence type="ECO:0008006" key="4">
    <source>
        <dbReference type="Google" id="ProtNLM"/>
    </source>
</evidence>
<keyword evidence="3" id="KW-1185">Reference proteome</keyword>
<dbReference type="GO" id="GO:0035861">
    <property type="term" value="C:site of double-strand break"/>
    <property type="evidence" value="ECO:0007669"/>
    <property type="project" value="TreeGrafter"/>
</dbReference>
<evidence type="ECO:0000256" key="1">
    <source>
        <dbReference type="SAM" id="Phobius"/>
    </source>
</evidence>